<reference evidence="2 3" key="1">
    <citation type="journal article" date="2012" name="Genome Biol.">
        <title>Genome and low-iron response of an oceanic diatom adapted to chronic iron limitation.</title>
        <authorList>
            <person name="Lommer M."/>
            <person name="Specht M."/>
            <person name="Roy A.S."/>
            <person name="Kraemer L."/>
            <person name="Andreson R."/>
            <person name="Gutowska M.A."/>
            <person name="Wolf J."/>
            <person name="Bergner S.V."/>
            <person name="Schilhabel M.B."/>
            <person name="Klostermeier U.C."/>
            <person name="Beiko R.G."/>
            <person name="Rosenstiel P."/>
            <person name="Hippler M."/>
            <person name="Laroche J."/>
        </authorList>
    </citation>
    <scope>NUCLEOTIDE SEQUENCE [LARGE SCALE GENOMIC DNA]</scope>
    <source>
        <strain evidence="2 3">CCMP1005</strain>
    </source>
</reference>
<organism evidence="2 3">
    <name type="scientific">Thalassiosira oceanica</name>
    <name type="common">Marine diatom</name>
    <dbReference type="NCBI Taxonomy" id="159749"/>
    <lineage>
        <taxon>Eukaryota</taxon>
        <taxon>Sar</taxon>
        <taxon>Stramenopiles</taxon>
        <taxon>Ochrophyta</taxon>
        <taxon>Bacillariophyta</taxon>
        <taxon>Coscinodiscophyceae</taxon>
        <taxon>Thalassiosirophycidae</taxon>
        <taxon>Thalassiosirales</taxon>
        <taxon>Thalassiosiraceae</taxon>
        <taxon>Thalassiosira</taxon>
    </lineage>
</organism>
<feature type="compositionally biased region" description="Basic residues" evidence="1">
    <location>
        <begin position="51"/>
        <end position="70"/>
    </location>
</feature>
<protein>
    <submittedName>
        <fullName evidence="2">Uncharacterized protein</fullName>
    </submittedName>
</protein>
<comment type="caution">
    <text evidence="2">The sequence shown here is derived from an EMBL/GenBank/DDBJ whole genome shotgun (WGS) entry which is preliminary data.</text>
</comment>
<accession>K0R6E1</accession>
<dbReference type="AlphaFoldDB" id="K0R6E1"/>
<gene>
    <name evidence="2" type="ORF">THAOC_32247</name>
</gene>
<proteinExistence type="predicted"/>
<keyword evidence="3" id="KW-1185">Reference proteome</keyword>
<sequence>MDQRAGDAPRSGGRSPAIAADGPSPSEDAATEEADGAPSPARPSGSGPRARPTRRAPRRGGRQRRRRRRKEKQESGRSSLPGTEEGKAALQGRAEREGRAGQRPRRAQESARVAILASRKSGEDASRRVPYAGRRGRSDAGHARLRDSSVRAHGTLARYSSLLDTRQQRQGGRERFEPNGPGSAKREYDDEDGSLYQDRVPGRRRWPRFEPPELGTQRHQSSTAGAGALRAVWP</sequence>
<feature type="compositionally biased region" description="Low complexity" evidence="1">
    <location>
        <begin position="36"/>
        <end position="50"/>
    </location>
</feature>
<evidence type="ECO:0000313" key="2">
    <source>
        <dbReference type="EMBL" id="EJK48918.1"/>
    </source>
</evidence>
<name>K0R6E1_THAOC</name>
<feature type="region of interest" description="Disordered" evidence="1">
    <location>
        <begin position="1"/>
        <end position="234"/>
    </location>
</feature>
<dbReference type="Proteomes" id="UP000266841">
    <property type="component" value="Unassembled WGS sequence"/>
</dbReference>
<feature type="compositionally biased region" description="Basic and acidic residues" evidence="1">
    <location>
        <begin position="136"/>
        <end position="150"/>
    </location>
</feature>
<evidence type="ECO:0000256" key="1">
    <source>
        <dbReference type="SAM" id="MobiDB-lite"/>
    </source>
</evidence>
<evidence type="ECO:0000313" key="3">
    <source>
        <dbReference type="Proteomes" id="UP000266841"/>
    </source>
</evidence>
<dbReference type="EMBL" id="AGNL01045292">
    <property type="protein sequence ID" value="EJK48918.1"/>
    <property type="molecule type" value="Genomic_DNA"/>
</dbReference>